<proteinExistence type="predicted"/>
<keyword evidence="2" id="KW-1185">Reference proteome</keyword>
<dbReference type="EMBL" id="JAFBDT010000001">
    <property type="protein sequence ID" value="MBM7560780.1"/>
    <property type="molecule type" value="Genomic_DNA"/>
</dbReference>
<comment type="caution">
    <text evidence="1">The sequence shown here is derived from an EMBL/GenBank/DDBJ whole genome shotgun (WGS) entry which is preliminary data.</text>
</comment>
<organism evidence="1 2">
    <name type="scientific">Fusibacter tunisiensis</name>
    <dbReference type="NCBI Taxonomy" id="1008308"/>
    <lineage>
        <taxon>Bacteria</taxon>
        <taxon>Bacillati</taxon>
        <taxon>Bacillota</taxon>
        <taxon>Clostridia</taxon>
        <taxon>Eubacteriales</taxon>
        <taxon>Eubacteriales Family XII. Incertae Sedis</taxon>
        <taxon>Fusibacter</taxon>
    </lineage>
</organism>
<evidence type="ECO:0000313" key="2">
    <source>
        <dbReference type="Proteomes" id="UP000767854"/>
    </source>
</evidence>
<sequence>MYNNIVKTSVLGRKFAEFSPNLHVSVLKEGEFIVLRIMDLRYFFKNDFLNQATLTLDKDMNVLSSIMHPYSLKKSIAVNP</sequence>
<gene>
    <name evidence="1" type="ORF">JOC49_000289</name>
</gene>
<reference evidence="1 2" key="1">
    <citation type="submission" date="2021-01" db="EMBL/GenBank/DDBJ databases">
        <title>Genomic Encyclopedia of Type Strains, Phase IV (KMG-IV): sequencing the most valuable type-strain genomes for metagenomic binning, comparative biology and taxonomic classification.</title>
        <authorList>
            <person name="Goeker M."/>
        </authorList>
    </citation>
    <scope>NUCLEOTIDE SEQUENCE [LARGE SCALE GENOMIC DNA]</scope>
    <source>
        <strain evidence="1 2">DSM 24436</strain>
    </source>
</reference>
<evidence type="ECO:0000313" key="1">
    <source>
        <dbReference type="EMBL" id="MBM7560780.1"/>
    </source>
</evidence>
<name>A0ABS2MN18_9FIRM</name>
<dbReference type="RefSeq" id="WP_204661445.1">
    <property type="nucleotide sequence ID" value="NZ_JAFBDT010000001.1"/>
</dbReference>
<dbReference type="Proteomes" id="UP000767854">
    <property type="component" value="Unassembled WGS sequence"/>
</dbReference>
<accession>A0ABS2MN18</accession>
<protein>
    <submittedName>
        <fullName evidence="1">Uncharacterized protein</fullName>
    </submittedName>
</protein>